<feature type="compositionally biased region" description="Basic and acidic residues" evidence="1">
    <location>
        <begin position="24"/>
        <end position="33"/>
    </location>
</feature>
<evidence type="ECO:0000313" key="2">
    <source>
        <dbReference type="EMBL" id="QRD82255.1"/>
    </source>
</evidence>
<dbReference type="Proteomes" id="UP000596276">
    <property type="component" value="Chromosome 2"/>
</dbReference>
<dbReference type="AlphaFoldDB" id="A0A7U2QTH0"/>
<keyword evidence="3" id="KW-1185">Reference proteome</keyword>
<proteinExistence type="predicted"/>
<evidence type="ECO:0000256" key="1">
    <source>
        <dbReference type="SAM" id="MobiDB-lite"/>
    </source>
</evidence>
<gene>
    <name evidence="2" type="ORF">F9C07_2823</name>
</gene>
<sequence>MGSGGIVGELRRWRRISSGSVWKEAVERKKSRDDEQESSSGFLVATGRWLTTTNAQSEEAERDNEVRDEKEEETGTVTLRAARGSGI</sequence>
<dbReference type="VEuPathDB" id="FungiDB:F9C07_2823"/>
<dbReference type="EMBL" id="CP044622">
    <property type="protein sequence ID" value="QRD82255.1"/>
    <property type="molecule type" value="Genomic_DNA"/>
</dbReference>
<reference evidence="3" key="1">
    <citation type="journal article" date="2021" name="G3 (Bethesda)">
        <title>Chromosome assembled and annotated genome sequence of Aspergillus flavus NRRL 3357.</title>
        <authorList>
            <person name="Skerker J.M."/>
            <person name="Pianalto K.M."/>
            <person name="Mondo S.J."/>
            <person name="Yang K."/>
            <person name="Arkin A.P."/>
            <person name="Keller N.P."/>
            <person name="Grigoriev I.V."/>
            <person name="Louise Glass N.L."/>
        </authorList>
    </citation>
    <scope>NUCLEOTIDE SEQUENCE [LARGE SCALE GENOMIC DNA]</scope>
    <source>
        <strain evidence="3">ATCC 200026 / FGSC A1120 / IAM 13836 / NRRL 3357 / JCM 12722 / SRRC 167</strain>
    </source>
</reference>
<feature type="region of interest" description="Disordered" evidence="1">
    <location>
        <begin position="24"/>
        <end position="87"/>
    </location>
</feature>
<organism evidence="2 3">
    <name type="scientific">Aspergillus flavus (strain ATCC 200026 / FGSC A1120 / IAM 13836 / NRRL 3357 / JCM 12722 / SRRC 167)</name>
    <dbReference type="NCBI Taxonomy" id="332952"/>
    <lineage>
        <taxon>Eukaryota</taxon>
        <taxon>Fungi</taxon>
        <taxon>Dikarya</taxon>
        <taxon>Ascomycota</taxon>
        <taxon>Pezizomycotina</taxon>
        <taxon>Eurotiomycetes</taxon>
        <taxon>Eurotiomycetidae</taxon>
        <taxon>Eurotiales</taxon>
        <taxon>Aspergillaceae</taxon>
        <taxon>Aspergillus</taxon>
        <taxon>Aspergillus subgen. Circumdati</taxon>
    </lineage>
</organism>
<protein>
    <submittedName>
        <fullName evidence="2">Uncharacterized protein</fullName>
    </submittedName>
</protein>
<name>A0A7U2QTH0_ASPFN</name>
<accession>A0A7U2QTH0</accession>
<evidence type="ECO:0000313" key="3">
    <source>
        <dbReference type="Proteomes" id="UP000596276"/>
    </source>
</evidence>